<dbReference type="Gene3D" id="3.30.450.20">
    <property type="entry name" value="PAS domain"/>
    <property type="match status" value="2"/>
</dbReference>
<dbReference type="SUPFAM" id="SSF55785">
    <property type="entry name" value="PYP-like sensor domain (PAS domain)"/>
    <property type="match status" value="1"/>
</dbReference>
<dbReference type="InterPro" id="IPR043128">
    <property type="entry name" value="Rev_trsase/Diguanyl_cyclase"/>
</dbReference>
<evidence type="ECO:0000259" key="13">
    <source>
        <dbReference type="PROSITE" id="PS50887"/>
    </source>
</evidence>
<dbReference type="RefSeq" id="WP_102965782.1">
    <property type="nucleotide sequence ID" value="NZ_POSK01000003.1"/>
</dbReference>
<dbReference type="GO" id="GO:0005524">
    <property type="term" value="F:ATP binding"/>
    <property type="evidence" value="ECO:0007669"/>
    <property type="project" value="UniProtKB-KW"/>
</dbReference>
<name>A0A2J8I5D8_VIBDI</name>
<accession>A0A2J8I5D8</accession>
<comment type="subcellular location">
    <subcellularLocation>
        <location evidence="2">Cell inner membrane</location>
    </subcellularLocation>
</comment>
<feature type="coiled-coil region" evidence="9">
    <location>
        <begin position="332"/>
        <end position="359"/>
    </location>
</feature>
<keyword evidence="10" id="KW-0812">Transmembrane</keyword>
<dbReference type="InterPro" id="IPR029787">
    <property type="entry name" value="Nucleotide_cyclase"/>
</dbReference>
<dbReference type="PANTHER" id="PTHR44757">
    <property type="entry name" value="DIGUANYLATE CYCLASE DGCP"/>
    <property type="match status" value="1"/>
</dbReference>
<evidence type="ECO:0000256" key="8">
    <source>
        <dbReference type="ARBA" id="ARBA00023012"/>
    </source>
</evidence>
<dbReference type="SMART" id="SM00267">
    <property type="entry name" value="GGDEF"/>
    <property type="match status" value="1"/>
</dbReference>
<dbReference type="SMART" id="SM00091">
    <property type="entry name" value="PAS"/>
    <property type="match status" value="1"/>
</dbReference>
<feature type="transmembrane region" description="Helical" evidence="10">
    <location>
        <begin position="300"/>
        <end position="322"/>
    </location>
</feature>
<evidence type="ECO:0000259" key="12">
    <source>
        <dbReference type="PROSITE" id="PS50113"/>
    </source>
</evidence>
<dbReference type="FunFam" id="3.30.70.270:FF:000001">
    <property type="entry name" value="Diguanylate cyclase domain protein"/>
    <property type="match status" value="1"/>
</dbReference>
<dbReference type="NCBIfam" id="TIGR00229">
    <property type="entry name" value="sensory_box"/>
    <property type="match status" value="1"/>
</dbReference>
<dbReference type="Pfam" id="PF21623">
    <property type="entry name" value="HK_sensor_dom_bact"/>
    <property type="match status" value="1"/>
</dbReference>
<evidence type="ECO:0000256" key="5">
    <source>
        <dbReference type="ARBA" id="ARBA00022741"/>
    </source>
</evidence>
<dbReference type="CDD" id="cd00130">
    <property type="entry name" value="PAS"/>
    <property type="match status" value="1"/>
</dbReference>
<keyword evidence="9" id="KW-0175">Coiled coil</keyword>
<evidence type="ECO:0000256" key="9">
    <source>
        <dbReference type="SAM" id="Coils"/>
    </source>
</evidence>
<evidence type="ECO:0000259" key="11">
    <source>
        <dbReference type="PROSITE" id="PS50112"/>
    </source>
</evidence>
<dbReference type="Proteomes" id="UP000236449">
    <property type="component" value="Unassembled WGS sequence"/>
</dbReference>
<dbReference type="AlphaFoldDB" id="A0A2J8I5D8"/>
<keyword evidence="7" id="KW-0067">ATP-binding</keyword>
<dbReference type="InterPro" id="IPR000014">
    <property type="entry name" value="PAS"/>
</dbReference>
<keyword evidence="3" id="KW-0597">Phosphoprotein</keyword>
<dbReference type="CDD" id="cd01949">
    <property type="entry name" value="GGDEF"/>
    <property type="match status" value="1"/>
</dbReference>
<evidence type="ECO:0000256" key="6">
    <source>
        <dbReference type="ARBA" id="ARBA00022777"/>
    </source>
</evidence>
<dbReference type="PANTHER" id="PTHR44757:SF2">
    <property type="entry name" value="BIOFILM ARCHITECTURE MAINTENANCE PROTEIN MBAA"/>
    <property type="match status" value="1"/>
</dbReference>
<dbReference type="PROSITE" id="PS50112">
    <property type="entry name" value="PAS"/>
    <property type="match status" value="1"/>
</dbReference>
<comment type="cofactor">
    <cofactor evidence="1">
        <name>Mg(2+)</name>
        <dbReference type="ChEBI" id="CHEBI:18420"/>
    </cofactor>
</comment>
<dbReference type="InterPro" id="IPR000160">
    <property type="entry name" value="GGDEF_dom"/>
</dbReference>
<evidence type="ECO:0000256" key="1">
    <source>
        <dbReference type="ARBA" id="ARBA00001946"/>
    </source>
</evidence>
<evidence type="ECO:0000313" key="15">
    <source>
        <dbReference type="Proteomes" id="UP000236449"/>
    </source>
</evidence>
<organism evidence="14 15">
    <name type="scientific">Vibrio diazotrophicus</name>
    <dbReference type="NCBI Taxonomy" id="685"/>
    <lineage>
        <taxon>Bacteria</taxon>
        <taxon>Pseudomonadati</taxon>
        <taxon>Pseudomonadota</taxon>
        <taxon>Gammaproteobacteria</taxon>
        <taxon>Vibrionales</taxon>
        <taxon>Vibrionaceae</taxon>
        <taxon>Vibrio</taxon>
    </lineage>
</organism>
<dbReference type="SUPFAM" id="SSF103190">
    <property type="entry name" value="Sensory domain-like"/>
    <property type="match status" value="1"/>
</dbReference>
<gene>
    <name evidence="14" type="ORF">C1N32_06510</name>
</gene>
<dbReference type="InterPro" id="IPR048760">
    <property type="entry name" value="VP0354-like_sensor_dom"/>
</dbReference>
<dbReference type="SUPFAM" id="SSF55073">
    <property type="entry name" value="Nucleotide cyclase"/>
    <property type="match status" value="1"/>
</dbReference>
<dbReference type="InterPro" id="IPR035965">
    <property type="entry name" value="PAS-like_dom_sf"/>
</dbReference>
<evidence type="ECO:0000256" key="2">
    <source>
        <dbReference type="ARBA" id="ARBA00004533"/>
    </source>
</evidence>
<feature type="domain" description="PAC" evidence="12">
    <location>
        <begin position="420"/>
        <end position="470"/>
    </location>
</feature>
<dbReference type="GO" id="GO:0005886">
    <property type="term" value="C:plasma membrane"/>
    <property type="evidence" value="ECO:0007669"/>
    <property type="project" value="UniProtKB-SubCell"/>
</dbReference>
<dbReference type="Pfam" id="PF13426">
    <property type="entry name" value="PAS_9"/>
    <property type="match status" value="1"/>
</dbReference>
<dbReference type="InterPro" id="IPR029151">
    <property type="entry name" value="Sensor-like_sf"/>
</dbReference>
<dbReference type="EMBL" id="POSK01000003">
    <property type="protein sequence ID" value="PNI05746.1"/>
    <property type="molecule type" value="Genomic_DNA"/>
</dbReference>
<evidence type="ECO:0000256" key="10">
    <source>
        <dbReference type="SAM" id="Phobius"/>
    </source>
</evidence>
<dbReference type="InterPro" id="IPR000700">
    <property type="entry name" value="PAS-assoc_C"/>
</dbReference>
<evidence type="ECO:0000256" key="7">
    <source>
        <dbReference type="ARBA" id="ARBA00022840"/>
    </source>
</evidence>
<keyword evidence="10" id="KW-1133">Transmembrane helix</keyword>
<evidence type="ECO:0008006" key="16">
    <source>
        <dbReference type="Google" id="ProtNLM"/>
    </source>
</evidence>
<dbReference type="GO" id="GO:0016301">
    <property type="term" value="F:kinase activity"/>
    <property type="evidence" value="ECO:0007669"/>
    <property type="project" value="UniProtKB-KW"/>
</dbReference>
<feature type="transmembrane region" description="Helical" evidence="10">
    <location>
        <begin position="6"/>
        <end position="27"/>
    </location>
</feature>
<keyword evidence="4" id="KW-0808">Transferase</keyword>
<keyword evidence="5" id="KW-0547">Nucleotide-binding</keyword>
<sequence>MRLHKSLPKLIFILISFGAIIVVTEFLTRELLFSGQTETIALTNANQKTKERENLLANFFTDSENTIKAIRMSPSFNQFQLNPKTGKQDFEQLALSIAESQQDIMKIRYIDNRGMEVVRIDRDQLGDQAKIVEANKLQNKSHRYFFYDSIEKQPDEIWFSNLDLNEDNGRVEIPYKPTLRAVMPLSYTDTFSGILIVNYFLQPLFVTFANTPLYNSILVDSDGEILLHYDNSREWSRYTGNDNIYKDIPNFKELVNNGTYQNSIFYSRKLNLPIPQELILILSLNSTYSHLQASMSHKSFLYSSGITLFITVVFGFIFASVLNKFFTDYTNRGNYIEKLMDLNLRINNLNQKNKLYMEMASDGIHVLDKSGNIVAFSHSFAELLGYSEEEMSKLNMRDWEARLKPDEIAETMATFGTEAKKFETQHRRKDGSIIDVEINAKWIRTADGRYFYASSRDITDRIRLEKELHKLATTDALTQLPTRRVFMERLATEMERYHRKQCDAVTVIFIDLDNFKAINDTYGHGAGDKVLISVANILSDEIRKVDSVGRLGGEEFGLILTGTTAEMSVHFTNRIRKRIEESPVVLDHSVIHCTASMGITTINALDTDIDKILERADKALYSAKHHGRNRVEVFKELA</sequence>
<evidence type="ECO:0000256" key="3">
    <source>
        <dbReference type="ARBA" id="ARBA00022553"/>
    </source>
</evidence>
<dbReference type="OrthoDB" id="73375at2"/>
<dbReference type="Gene3D" id="3.30.70.270">
    <property type="match status" value="1"/>
</dbReference>
<protein>
    <recommendedName>
        <fullName evidence="16">PAS domain S-box-containing protein/diguanylate cyclase (GGDEF)-like protein</fullName>
    </recommendedName>
</protein>
<dbReference type="Pfam" id="PF00990">
    <property type="entry name" value="GGDEF"/>
    <property type="match status" value="1"/>
</dbReference>
<feature type="domain" description="PAS" evidence="11">
    <location>
        <begin position="357"/>
        <end position="391"/>
    </location>
</feature>
<dbReference type="PROSITE" id="PS50887">
    <property type="entry name" value="GGDEF"/>
    <property type="match status" value="1"/>
</dbReference>
<dbReference type="GO" id="GO:0000160">
    <property type="term" value="P:phosphorelay signal transduction system"/>
    <property type="evidence" value="ECO:0007669"/>
    <property type="project" value="UniProtKB-KW"/>
</dbReference>
<proteinExistence type="predicted"/>
<dbReference type="NCBIfam" id="TIGR00254">
    <property type="entry name" value="GGDEF"/>
    <property type="match status" value="1"/>
</dbReference>
<evidence type="ECO:0000313" key="14">
    <source>
        <dbReference type="EMBL" id="PNI05746.1"/>
    </source>
</evidence>
<comment type="caution">
    <text evidence="14">The sequence shown here is derived from an EMBL/GenBank/DDBJ whole genome shotgun (WGS) entry which is preliminary data.</text>
</comment>
<evidence type="ECO:0000256" key="4">
    <source>
        <dbReference type="ARBA" id="ARBA00022679"/>
    </source>
</evidence>
<feature type="domain" description="GGDEF" evidence="13">
    <location>
        <begin position="503"/>
        <end position="636"/>
    </location>
</feature>
<keyword evidence="6" id="KW-0418">Kinase</keyword>
<dbReference type="PROSITE" id="PS50113">
    <property type="entry name" value="PAC"/>
    <property type="match status" value="1"/>
</dbReference>
<reference evidence="14 15" key="1">
    <citation type="submission" date="2018-01" db="EMBL/GenBank/DDBJ databases">
        <title>Draft genome sequences of six Vibrio diazotrophicus strains isolated from deep-sea sediments of the Baltic Sea.</title>
        <authorList>
            <person name="Castillo D."/>
            <person name="Vandieken V."/>
            <person name="Chiang O."/>
            <person name="Middelboe M."/>
        </authorList>
    </citation>
    <scope>NUCLEOTIDE SEQUENCE [LARGE SCALE GENOMIC DNA]</scope>
    <source>
        <strain evidence="14 15">60.27F</strain>
    </source>
</reference>
<dbReference type="InterPro" id="IPR052155">
    <property type="entry name" value="Biofilm_reg_signaling"/>
</dbReference>
<keyword evidence="10" id="KW-0472">Membrane</keyword>
<keyword evidence="8" id="KW-0902">Two-component regulatory system</keyword>